<dbReference type="SUPFAM" id="SSF140459">
    <property type="entry name" value="PE/PPE dimer-like"/>
    <property type="match status" value="1"/>
</dbReference>
<organism evidence="2 3">
    <name type="scientific">Mycobacterium kansasii</name>
    <dbReference type="NCBI Taxonomy" id="1768"/>
    <lineage>
        <taxon>Bacteria</taxon>
        <taxon>Bacillati</taxon>
        <taxon>Actinomycetota</taxon>
        <taxon>Actinomycetes</taxon>
        <taxon>Mycobacteriales</taxon>
        <taxon>Mycobacteriaceae</taxon>
        <taxon>Mycobacterium</taxon>
    </lineage>
</organism>
<dbReference type="EMBL" id="MVBN01000004">
    <property type="protein sequence ID" value="OOK74973.1"/>
    <property type="molecule type" value="Genomic_DNA"/>
</dbReference>
<feature type="domain" description="PE" evidence="1">
    <location>
        <begin position="66"/>
        <end position="156"/>
    </location>
</feature>
<comment type="caution">
    <text evidence="2">The sequence shown here is derived from an EMBL/GenBank/DDBJ whole genome shotgun (WGS) entry which is preliminary data.</text>
</comment>
<reference evidence="2 3" key="1">
    <citation type="submission" date="2017-02" db="EMBL/GenBank/DDBJ databases">
        <title>Complete genome sequences of Mycobacterium kansasii strains isolated from rhesus macaques.</title>
        <authorList>
            <person name="Panda A."/>
            <person name="Nagaraj S."/>
            <person name="Zhao X."/>
            <person name="Tettelin H."/>
            <person name="Detolla L.J."/>
        </authorList>
    </citation>
    <scope>NUCLEOTIDE SEQUENCE [LARGE SCALE GENOMIC DNA]</scope>
    <source>
        <strain evidence="2 3">11-3469</strain>
    </source>
</reference>
<name>A0A1V3X6X2_MYCKA</name>
<dbReference type="AlphaFoldDB" id="A0A1V3X6X2"/>
<sequence length="444" mass="44484">MTDGRTAGTAEAQRSICALMSTTACSTKVQIPYRDGYRANETVRRSRKARPASLAAGEWRCQMSFVITAPETMAVAATDLADISSTISSANAAAAAPITGVVAAGTDEVSAAISGLFNAYGREFQALSAQAATFHERLVSLLNGGAAAYLGTEIANAEQASISAVNAPAQTLLGHPLIPTGGPSALGQGVGAMMAAGRGAVAAAAGSAAALAAEATPGIAGPYQDLIATTSANLQSLGSTWATNPAPFLRQIVANQMAYGQTIATSLQNAAQHLGMALSDPSALNQVATDLFPITAIPAQIQQNLVNIGTTLTKVTPAVALAALGPSLSTLGGFGTAMAALTGAVQTGDVAGALGALIDAPAFVANGFLNGEVTLPLLLPLGLGLVVLDIPFDGILAPPHAMTGTLVWFLPPFVDDISGPPVSGILPTLMNVVPQQLALAITPA</sequence>
<dbReference type="STRING" id="1768.B1T50_11620"/>
<evidence type="ECO:0000313" key="2">
    <source>
        <dbReference type="EMBL" id="OOK74973.1"/>
    </source>
</evidence>
<dbReference type="InterPro" id="IPR000084">
    <property type="entry name" value="PE-PGRS_N"/>
</dbReference>
<evidence type="ECO:0000259" key="1">
    <source>
        <dbReference type="Pfam" id="PF00934"/>
    </source>
</evidence>
<dbReference type="PROSITE" id="PS51257">
    <property type="entry name" value="PROKAR_LIPOPROTEIN"/>
    <property type="match status" value="1"/>
</dbReference>
<evidence type="ECO:0000313" key="3">
    <source>
        <dbReference type="Proteomes" id="UP000188532"/>
    </source>
</evidence>
<dbReference type="InterPro" id="IPR038332">
    <property type="entry name" value="PPE_sf"/>
</dbReference>
<dbReference type="Gene3D" id="1.10.287.850">
    <property type="entry name" value="HP0062-like domain"/>
    <property type="match status" value="1"/>
</dbReference>
<proteinExistence type="predicted"/>
<dbReference type="Pfam" id="PF00934">
    <property type="entry name" value="PE"/>
    <property type="match status" value="1"/>
</dbReference>
<dbReference type="Proteomes" id="UP000188532">
    <property type="component" value="Unassembled WGS sequence"/>
</dbReference>
<protein>
    <submittedName>
        <fullName evidence="2">PE family protein</fullName>
    </submittedName>
</protein>
<accession>A0A1V3X6X2</accession>
<gene>
    <name evidence="2" type="ORF">BZL29_4673</name>
</gene>